<protein>
    <submittedName>
        <fullName evidence="1">Uncharacterized protein</fullName>
    </submittedName>
</protein>
<accession>I1QZ51</accession>
<dbReference type="HOGENOM" id="CLU_2389776_0_0_1"/>
<organism evidence="1 2">
    <name type="scientific">Oryza glaberrima</name>
    <name type="common">African rice</name>
    <dbReference type="NCBI Taxonomy" id="4538"/>
    <lineage>
        <taxon>Eukaryota</taxon>
        <taxon>Viridiplantae</taxon>
        <taxon>Streptophyta</taxon>
        <taxon>Embryophyta</taxon>
        <taxon>Tracheophyta</taxon>
        <taxon>Spermatophyta</taxon>
        <taxon>Magnoliopsida</taxon>
        <taxon>Liliopsida</taxon>
        <taxon>Poales</taxon>
        <taxon>Poaceae</taxon>
        <taxon>BOP clade</taxon>
        <taxon>Oryzoideae</taxon>
        <taxon>Oryzeae</taxon>
        <taxon>Oryzinae</taxon>
        <taxon>Oryza</taxon>
    </lineage>
</organism>
<dbReference type="EnsemblPlants" id="ORGLA11G0079300.1">
    <property type="protein sequence ID" value="ORGLA11G0079300.1"/>
    <property type="gene ID" value="ORGLA11G0079300"/>
</dbReference>
<dbReference type="Proteomes" id="UP000007306">
    <property type="component" value="Chromosome 11"/>
</dbReference>
<evidence type="ECO:0000313" key="2">
    <source>
        <dbReference type="Proteomes" id="UP000007306"/>
    </source>
</evidence>
<reference evidence="1" key="1">
    <citation type="submission" date="2015-06" db="UniProtKB">
        <authorList>
            <consortium name="EnsemblPlants"/>
        </authorList>
    </citation>
    <scope>IDENTIFICATION</scope>
</reference>
<keyword evidence="2" id="KW-1185">Reference proteome</keyword>
<name>I1QZ51_ORYGL</name>
<dbReference type="AlphaFoldDB" id="I1QZ51"/>
<sequence length="94" mass="10631">MVSVREKSNDGILKSQINGSVESCKMLMQQPQSPMQQMQRQCLQQQRNSSILQQQLQSMSQASDFNVVINISHAPHAAPAQWSGKKLIEELHQQ</sequence>
<dbReference type="Gramene" id="ORGLA11G0079300.1">
    <property type="protein sequence ID" value="ORGLA11G0079300.1"/>
    <property type="gene ID" value="ORGLA11G0079300"/>
</dbReference>
<evidence type="ECO:0000313" key="1">
    <source>
        <dbReference type="EnsemblPlants" id="ORGLA11G0079300.1"/>
    </source>
</evidence>
<reference evidence="1 2" key="2">
    <citation type="submission" date="2018-04" db="EMBL/GenBank/DDBJ databases">
        <title>OglaRS2 (Oryza glaberrima Reference Sequence Version 2).</title>
        <authorList>
            <person name="Zhang J."/>
            <person name="Kudrna D."/>
            <person name="Lee S."/>
            <person name="Talag J."/>
            <person name="Rajasekar S."/>
            <person name="Wing R.A."/>
        </authorList>
    </citation>
    <scope>NUCLEOTIDE SEQUENCE [LARGE SCALE GENOMIC DNA]</scope>
    <source>
        <strain evidence="1 2">cv. IRGC 96717</strain>
    </source>
</reference>
<proteinExistence type="predicted"/>